<keyword evidence="3" id="KW-1185">Reference proteome</keyword>
<dbReference type="InterPro" id="IPR005055">
    <property type="entry name" value="A10/PebIII"/>
</dbReference>
<evidence type="ECO:0000256" key="1">
    <source>
        <dbReference type="SAM" id="SignalP"/>
    </source>
</evidence>
<evidence type="ECO:0000313" key="2">
    <source>
        <dbReference type="EMBL" id="CAB3370580.1"/>
    </source>
</evidence>
<dbReference type="PANTHER" id="PTHR11257">
    <property type="entry name" value="CHEMOSENSORY PROTEIN-RELATED"/>
    <property type="match status" value="1"/>
</dbReference>
<dbReference type="PANTHER" id="PTHR11257:SF12">
    <property type="entry name" value="EJACULATORY BULB-SPECIFIC PROTEIN 3-RELATED"/>
    <property type="match status" value="1"/>
</dbReference>
<reference evidence="2 3" key="1">
    <citation type="submission" date="2020-04" db="EMBL/GenBank/DDBJ databases">
        <authorList>
            <person name="Alioto T."/>
            <person name="Alioto T."/>
            <person name="Gomez Garrido J."/>
        </authorList>
    </citation>
    <scope>NUCLEOTIDE SEQUENCE [LARGE SCALE GENOMIC DNA]</scope>
</reference>
<evidence type="ECO:0000313" key="3">
    <source>
        <dbReference type="Proteomes" id="UP000494165"/>
    </source>
</evidence>
<dbReference type="EMBL" id="CADEPI010000053">
    <property type="protein sequence ID" value="CAB3370580.1"/>
    <property type="molecule type" value="Genomic_DNA"/>
</dbReference>
<gene>
    <name evidence="2" type="ORF">CLODIP_2_CD08166</name>
</gene>
<keyword evidence="1" id="KW-0732">Signal</keyword>
<proteinExistence type="predicted"/>
<dbReference type="InterPro" id="IPR036682">
    <property type="entry name" value="OS_D_A10/PebIII_sf"/>
</dbReference>
<organism evidence="2 3">
    <name type="scientific">Cloeon dipterum</name>
    <dbReference type="NCBI Taxonomy" id="197152"/>
    <lineage>
        <taxon>Eukaryota</taxon>
        <taxon>Metazoa</taxon>
        <taxon>Ecdysozoa</taxon>
        <taxon>Arthropoda</taxon>
        <taxon>Hexapoda</taxon>
        <taxon>Insecta</taxon>
        <taxon>Pterygota</taxon>
        <taxon>Palaeoptera</taxon>
        <taxon>Ephemeroptera</taxon>
        <taxon>Pisciforma</taxon>
        <taxon>Baetidae</taxon>
        <taxon>Cloeon</taxon>
    </lineage>
</organism>
<dbReference type="Pfam" id="PF03392">
    <property type="entry name" value="OS-D"/>
    <property type="match status" value="1"/>
</dbReference>
<feature type="chain" id="PRO_5035940031" evidence="1">
    <location>
        <begin position="20"/>
        <end position="192"/>
    </location>
</feature>
<dbReference type="Proteomes" id="UP000494165">
    <property type="component" value="Unassembled WGS sequence"/>
</dbReference>
<sequence length="192" mass="21890">MALTPLGFILAALLASLHQTVIVESCARNNLDRDRSTRVIKDSNTTPRVLSLRFGEALFLRLEALTSTSTSTTTTEASKKKTDKSDKFMYTNRFDHVAIENVLSSPRLMKNFHQCLVGRGPCTSEGAELKKIIPEALKSDCARCTERQKVQAGKVIIYLLENRPEWWKELIEKYDPDGTVRKRYEYEMDIDE</sequence>
<dbReference type="OrthoDB" id="6344725at2759"/>
<name>A0A8S1CYY7_9INSE</name>
<protein>
    <submittedName>
        <fullName evidence="2">Uncharacterized protein</fullName>
    </submittedName>
</protein>
<dbReference type="AlphaFoldDB" id="A0A8S1CYY7"/>
<feature type="signal peptide" evidence="1">
    <location>
        <begin position="1"/>
        <end position="19"/>
    </location>
</feature>
<accession>A0A8S1CYY7</accession>
<comment type="caution">
    <text evidence="2">The sequence shown here is derived from an EMBL/GenBank/DDBJ whole genome shotgun (WGS) entry which is preliminary data.</text>
</comment>
<dbReference type="SUPFAM" id="SSF100910">
    <property type="entry name" value="Chemosensory protein Csp2"/>
    <property type="match status" value="1"/>
</dbReference>
<dbReference type="Gene3D" id="1.10.2080.10">
    <property type="entry name" value="Insect odorant-binding protein A10/Ejaculatory bulb-specific protein 3"/>
    <property type="match status" value="1"/>
</dbReference>